<feature type="compositionally biased region" description="Low complexity" evidence="1">
    <location>
        <begin position="182"/>
        <end position="259"/>
    </location>
</feature>
<keyword evidence="5" id="KW-1185">Reference proteome</keyword>
<dbReference type="Proteomes" id="UP000003752">
    <property type="component" value="Unassembled WGS sequence"/>
</dbReference>
<evidence type="ECO:0000256" key="1">
    <source>
        <dbReference type="SAM" id="MobiDB-lite"/>
    </source>
</evidence>
<evidence type="ECO:0000259" key="2">
    <source>
        <dbReference type="Pfam" id="PF17965"/>
    </source>
</evidence>
<dbReference type="PATRIC" id="fig|1423757.3.peg.1888"/>
<reference evidence="4 5" key="1">
    <citation type="submission" date="2009-01" db="EMBL/GenBank/DDBJ databases">
        <authorList>
            <person name="Qin X."/>
            <person name="Bachman B."/>
            <person name="Battles P."/>
            <person name="Bell A."/>
            <person name="Bess C."/>
            <person name="Bickham C."/>
            <person name="Chaboub L."/>
            <person name="Chen D."/>
            <person name="Coyle M."/>
            <person name="Deiros D.R."/>
            <person name="Dinh H."/>
            <person name="Forbes L."/>
            <person name="Fowler G."/>
            <person name="Francisco L."/>
            <person name="Fu Q."/>
            <person name="Gubbala S."/>
            <person name="Hale W."/>
            <person name="Han Y."/>
            <person name="Hemphill L."/>
            <person name="Highlander S.K."/>
            <person name="Hirani K."/>
            <person name="Hogues M."/>
            <person name="Jackson L."/>
            <person name="Jakkamsetti A."/>
            <person name="Javaid M."/>
            <person name="Jiang H."/>
            <person name="Korchina V."/>
            <person name="Kovar C."/>
            <person name="Lara F."/>
            <person name="Lee S."/>
            <person name="Mata R."/>
            <person name="Mathew T."/>
            <person name="Moen C."/>
            <person name="Morales K."/>
            <person name="Munidasa M."/>
            <person name="Nazareth L."/>
            <person name="Ngo R."/>
            <person name="Nguyen L."/>
            <person name="Okwuonu G."/>
            <person name="Ongeri F."/>
            <person name="Patil S."/>
            <person name="Petrosino J."/>
            <person name="Pham C."/>
            <person name="Pham P."/>
            <person name="Pu L.-L."/>
            <person name="Puazo M."/>
            <person name="Raj R."/>
            <person name="Reid J."/>
            <person name="Rouhana J."/>
            <person name="Saada N."/>
            <person name="Shang Y."/>
            <person name="Simmons D."/>
            <person name="Thornton R."/>
            <person name="Warren J."/>
            <person name="Weissenberger G."/>
            <person name="Zhang J."/>
            <person name="Zhang L."/>
            <person name="Zhou C."/>
            <person name="Zhu D."/>
            <person name="Muzny D."/>
            <person name="Worley K."/>
            <person name="Gibbs R."/>
        </authorList>
    </citation>
    <scope>NUCLEOTIDE SEQUENCE [LARGE SCALE GENOMIC DNA]</scope>
    <source>
        <strain evidence="5">ATCC 8290 / DSM 20176 / CCUG 30140 / JCM 1155 / KCTC 3500 / NBRC 15886 / NCIMB 8040 / NRRL B-1843 / 9</strain>
    </source>
</reference>
<feature type="domain" description="Mucin binding" evidence="2">
    <location>
        <begin position="14"/>
        <end position="74"/>
    </location>
</feature>
<dbReference type="InterPro" id="IPR044081">
    <property type="entry name" value="DUF5776"/>
</dbReference>
<dbReference type="Pfam" id="PF19087">
    <property type="entry name" value="DUF5776"/>
    <property type="match status" value="2"/>
</dbReference>
<evidence type="ECO:0008006" key="6">
    <source>
        <dbReference type="Google" id="ProtNLM"/>
    </source>
</evidence>
<dbReference type="HOGENOM" id="CLU_531881_0_0_9"/>
<dbReference type="Gene3D" id="3.10.20.320">
    <property type="entry name" value="Putative peptidoglycan bound protein (lpxtg motif)"/>
    <property type="match status" value="1"/>
</dbReference>
<sequence>MKVSSINYSVVGVVNVHYLDADTGQEITGVPVETLKGALNTNATINPQIDRLKQMGYRLDRIVAPTTYNYDKNTLPFGGGTELSELPYQDVLQNVQFFFKKDIEKRLSIKVVHVDADNQDKPIGIDDEISGDFGQVVTIPKQAIEGYTPDSANPMTYKLGSLNQDGQTTTQIVLKYHKEDSGAATPGPASSSSSDKSSISNSSSVVSSSSSSTGSSSAKPVASSSQAGNSSATTPSNDSSSGSMTSTGSSSTQMTGSSTAPNASSSTINTSTGSDINSTLPKYVAAKNTAVYSLNNIYLYKKADFNSKERLANYVKKPRIYRPMFVVTGYSRSMTGKLRYEVRDVNHLSSTAGKKGYITANWNYVRPVYYATKHSTITVISPRGVNAYRKANLTNKVANYRQGSVLRIKGIVKHNLTTRYVLTTGKYVTANRKLVNMGRHKQVKFIRTKHTINRYGNVNLTKRNRSIAKNKTVKVYGYDYSYGHDVIKHGMLRYHVAGGYITANTKYIHVLK</sequence>
<feature type="domain" description="DUF5776" evidence="3">
    <location>
        <begin position="369"/>
        <end position="435"/>
    </location>
</feature>
<evidence type="ECO:0000313" key="4">
    <source>
        <dbReference type="EMBL" id="EEI24175.1"/>
    </source>
</evidence>
<comment type="caution">
    <text evidence="4">The sequence shown here is derived from an EMBL/GenBank/DDBJ whole genome shotgun (WGS) entry which is preliminary data.</text>
</comment>
<organism evidence="4 5">
    <name type="scientific">Lentilactobacillus hilgardii (strain ATCC 8290 / DSM 20176 / CCUG 30140 / JCM 1155 / KCTC 3500 / NBRC 15886 / NCIMB 8040 / NRRL B-1843 / 9)</name>
    <dbReference type="NCBI Taxonomy" id="1423757"/>
    <lineage>
        <taxon>Bacteria</taxon>
        <taxon>Bacillati</taxon>
        <taxon>Bacillota</taxon>
        <taxon>Bacilli</taxon>
        <taxon>Lactobacillales</taxon>
        <taxon>Lactobacillaceae</taxon>
        <taxon>Lentilactobacillus</taxon>
    </lineage>
</organism>
<dbReference type="InterPro" id="IPR041558">
    <property type="entry name" value="MucBP_2"/>
</dbReference>
<evidence type="ECO:0000259" key="3">
    <source>
        <dbReference type="Pfam" id="PF19087"/>
    </source>
</evidence>
<feature type="region of interest" description="Disordered" evidence="1">
    <location>
        <begin position="180"/>
        <end position="272"/>
    </location>
</feature>
<evidence type="ECO:0000313" key="5">
    <source>
        <dbReference type="Proteomes" id="UP000003752"/>
    </source>
</evidence>
<feature type="domain" description="DUF5776" evidence="3">
    <location>
        <begin position="442"/>
        <end position="508"/>
    </location>
</feature>
<proteinExistence type="predicted"/>
<accession>C0XKD1</accession>
<dbReference type="Pfam" id="PF17965">
    <property type="entry name" value="MucBP_2"/>
    <property type="match status" value="1"/>
</dbReference>
<dbReference type="RefSeq" id="WP_003634839.1">
    <property type="nucleotide sequence ID" value="NZ_AZDF01000044.1"/>
</dbReference>
<name>C0XKD1_LENH9</name>
<feature type="compositionally biased region" description="Polar residues" evidence="1">
    <location>
        <begin position="260"/>
        <end position="272"/>
    </location>
</feature>
<gene>
    <name evidence="4" type="ORF">HMPREF0519_1692</name>
</gene>
<protein>
    <recommendedName>
        <fullName evidence="6">DUF5776 domain-containing protein</fullName>
    </recommendedName>
</protein>
<dbReference type="EMBL" id="ACGP01000156">
    <property type="protein sequence ID" value="EEI24175.1"/>
    <property type="molecule type" value="Genomic_DNA"/>
</dbReference>
<dbReference type="AlphaFoldDB" id="C0XKD1"/>